<evidence type="ECO:0000313" key="2">
    <source>
        <dbReference type="Proteomes" id="UP001629235"/>
    </source>
</evidence>
<dbReference type="Proteomes" id="UP001629235">
    <property type="component" value="Unassembled WGS sequence"/>
</dbReference>
<protein>
    <submittedName>
        <fullName evidence="1">Glycosyltransferase family 4 protein</fullName>
    </submittedName>
</protein>
<reference evidence="1 2" key="1">
    <citation type="journal article" date="2024" name="Chem. Sci.">
        <title>Discovery of megapolipeptins by genome mining of a Burkholderiales bacteria collection.</title>
        <authorList>
            <person name="Paulo B.S."/>
            <person name="Recchia M.J.J."/>
            <person name="Lee S."/>
            <person name="Fergusson C.H."/>
            <person name="Romanowski S.B."/>
            <person name="Hernandez A."/>
            <person name="Krull N."/>
            <person name="Liu D.Y."/>
            <person name="Cavanagh H."/>
            <person name="Bos A."/>
            <person name="Gray C.A."/>
            <person name="Murphy B.T."/>
            <person name="Linington R.G."/>
            <person name="Eustaquio A.S."/>
        </authorList>
    </citation>
    <scope>NUCLEOTIDE SEQUENCE [LARGE SCALE GENOMIC DNA]</scope>
    <source>
        <strain evidence="1 2">RL18-126-BIB-B</strain>
    </source>
</reference>
<accession>A0ACC7N519</accession>
<keyword evidence="2" id="KW-1185">Reference proteome</keyword>
<name>A0ACC7N519_9BURK</name>
<evidence type="ECO:0000313" key="1">
    <source>
        <dbReference type="EMBL" id="MFM0102214.1"/>
    </source>
</evidence>
<sequence length="371" mass="40974">MELKADPLFFVGAMPPPLHGMSNVNACMFQALCHGEVNIHLFDIARRGKNSIEKNSSLTTSEGEFGLFVRFVRSMASASGRKKTYLSLSGGLGQLRDLIYIAVSRIFRAKIYLHHHSFAYLNRRSFITLLCVRAAGPRSDHIVLCDRMAMLLSEQYQARPERVSCLSNAAFLPRDEKHAARPHLKTVSFLSNITFEKGISTFFELANELQARNVPVRCMIAGPVSAEVRPWLDDALEKAPHVQYFGPQYGVDKNQFFEQTDLLVFPSTYANEAEPVTILEAFSFGVPVIATALGCIPGLVSDQRGVVLEAHGCGPVAIADLIQNLEEDDSAYQRLSENCSTYLEIANSDHSSALNKIIGAIRCGNDFGGRL</sequence>
<proteinExistence type="predicted"/>
<organism evidence="1 2">
    <name type="scientific">Paraburkholderia rhynchosiae</name>
    <dbReference type="NCBI Taxonomy" id="487049"/>
    <lineage>
        <taxon>Bacteria</taxon>
        <taxon>Pseudomonadati</taxon>
        <taxon>Pseudomonadota</taxon>
        <taxon>Betaproteobacteria</taxon>
        <taxon>Burkholderiales</taxon>
        <taxon>Burkholderiaceae</taxon>
        <taxon>Paraburkholderia</taxon>
    </lineage>
</organism>
<comment type="caution">
    <text evidence="1">The sequence shown here is derived from an EMBL/GenBank/DDBJ whole genome shotgun (WGS) entry which is preliminary data.</text>
</comment>
<gene>
    <name evidence="1" type="ORF">PQR01_01590</name>
</gene>
<dbReference type="EMBL" id="JAQQDW010000002">
    <property type="protein sequence ID" value="MFM0102214.1"/>
    <property type="molecule type" value="Genomic_DNA"/>
</dbReference>